<protein>
    <recommendedName>
        <fullName evidence="4">SPOR domain-containing protein</fullName>
    </recommendedName>
</protein>
<evidence type="ECO:0000256" key="1">
    <source>
        <dbReference type="SAM" id="MobiDB-lite"/>
    </source>
</evidence>
<evidence type="ECO:0000313" key="3">
    <source>
        <dbReference type="Proteomes" id="UP001442841"/>
    </source>
</evidence>
<reference evidence="2 3" key="1">
    <citation type="submission" date="2024-04" db="EMBL/GenBank/DDBJ databases">
        <title>Isolation of an actinomycete strain from pig manure.</title>
        <authorList>
            <person name="Gong T."/>
            <person name="Yu Z."/>
            <person name="An M."/>
            <person name="Wei C."/>
            <person name="Yang W."/>
            <person name="Liu L."/>
        </authorList>
    </citation>
    <scope>NUCLEOTIDE SEQUENCE [LARGE SCALE GENOMIC DNA]</scope>
    <source>
        <strain evidence="2 3">ZF39</strain>
    </source>
</reference>
<proteinExistence type="predicted"/>
<feature type="region of interest" description="Disordered" evidence="1">
    <location>
        <begin position="39"/>
        <end position="63"/>
    </location>
</feature>
<dbReference type="Proteomes" id="UP001442841">
    <property type="component" value="Chromosome"/>
</dbReference>
<keyword evidence="3" id="KW-1185">Reference proteome</keyword>
<dbReference type="RefSeq" id="WP_425309883.1">
    <property type="nucleotide sequence ID" value="NZ_CP154795.1"/>
</dbReference>
<organism evidence="2 3">
    <name type="scientific">Ammonicoccus fulvus</name>
    <dbReference type="NCBI Taxonomy" id="3138240"/>
    <lineage>
        <taxon>Bacteria</taxon>
        <taxon>Bacillati</taxon>
        <taxon>Actinomycetota</taxon>
        <taxon>Actinomycetes</taxon>
        <taxon>Propionibacteriales</taxon>
        <taxon>Propionibacteriaceae</taxon>
        <taxon>Ammonicoccus</taxon>
    </lineage>
</organism>
<feature type="compositionally biased region" description="Basic and acidic residues" evidence="1">
    <location>
        <begin position="44"/>
        <end position="63"/>
    </location>
</feature>
<dbReference type="EMBL" id="CP154795">
    <property type="protein sequence ID" value="XAN08427.1"/>
    <property type="molecule type" value="Genomic_DNA"/>
</dbReference>
<evidence type="ECO:0008006" key="4">
    <source>
        <dbReference type="Google" id="ProtNLM"/>
    </source>
</evidence>
<name>A0ABZ3FSP8_9ACTN</name>
<accession>A0ABZ3FSP8</accession>
<evidence type="ECO:0000313" key="2">
    <source>
        <dbReference type="EMBL" id="XAN08427.1"/>
    </source>
</evidence>
<sequence>MAAENEYYFCMKHRAVEPWDGCKSGDRLGPYPTRADAEAALARVESRNEEWDNDPKWNDDEDE</sequence>
<gene>
    <name evidence="2" type="ORF">AADG42_14315</name>
</gene>